<reference evidence="1" key="1">
    <citation type="submission" date="2023-07" db="EMBL/GenBank/DDBJ databases">
        <title>Genome content predicts the carbon catabolic preferences of heterotrophic bacteria.</title>
        <authorList>
            <person name="Gralka M."/>
        </authorList>
    </citation>
    <scope>NUCLEOTIDE SEQUENCE</scope>
    <source>
        <strain evidence="1">5G01</strain>
    </source>
</reference>
<accession>A0ABT9EPI9</accession>
<dbReference type="Proteomes" id="UP001177341">
    <property type="component" value="Unassembled WGS sequence"/>
</dbReference>
<sequence>MAKYIYFFVFLVSVSAYPVHLNMNGYQFNKAYSSISQPGVINGVDLAGKVKSIESA</sequence>
<organism evidence="1 2">
    <name type="scientific">Neptunomonas phycophila</name>
    <dbReference type="NCBI Taxonomy" id="1572645"/>
    <lineage>
        <taxon>Bacteria</taxon>
        <taxon>Pseudomonadati</taxon>
        <taxon>Pseudomonadota</taxon>
        <taxon>Gammaproteobacteria</taxon>
        <taxon>Oceanospirillales</taxon>
        <taxon>Oceanospirillaceae</taxon>
        <taxon>Neptunomonas</taxon>
    </lineage>
</organism>
<gene>
    <name evidence="1" type="ORF">Q8W30_00250</name>
</gene>
<dbReference type="EMBL" id="JAUYVO010000001">
    <property type="protein sequence ID" value="MDP2520983.1"/>
    <property type="molecule type" value="Genomic_DNA"/>
</dbReference>
<name>A0ABT9EPI9_9GAMM</name>
<keyword evidence="2" id="KW-1185">Reference proteome</keyword>
<comment type="caution">
    <text evidence="1">The sequence shown here is derived from an EMBL/GenBank/DDBJ whole genome shotgun (WGS) entry which is preliminary data.</text>
</comment>
<proteinExistence type="predicted"/>
<dbReference type="RefSeq" id="WP_305449946.1">
    <property type="nucleotide sequence ID" value="NZ_CAXHZV010000014.1"/>
</dbReference>
<protein>
    <submittedName>
        <fullName evidence="1">Uncharacterized protein</fullName>
    </submittedName>
</protein>
<evidence type="ECO:0000313" key="2">
    <source>
        <dbReference type="Proteomes" id="UP001177341"/>
    </source>
</evidence>
<evidence type="ECO:0000313" key="1">
    <source>
        <dbReference type="EMBL" id="MDP2520983.1"/>
    </source>
</evidence>